<evidence type="ECO:0000256" key="3">
    <source>
        <dbReference type="HAMAP-Rule" id="MF_01875"/>
    </source>
</evidence>
<feature type="compositionally biased region" description="Low complexity" evidence="4">
    <location>
        <begin position="276"/>
        <end position="295"/>
    </location>
</feature>
<comment type="similarity">
    <text evidence="3">Belongs to the prokaryotic Ku family.</text>
</comment>
<protein>
    <recommendedName>
        <fullName evidence="3">Non-homologous end joining protein Ku</fullName>
    </recommendedName>
</protein>
<dbReference type="SMART" id="SM00559">
    <property type="entry name" value="Ku78"/>
    <property type="match status" value="1"/>
</dbReference>
<feature type="compositionally biased region" description="Low complexity" evidence="4">
    <location>
        <begin position="224"/>
        <end position="235"/>
    </location>
</feature>
<dbReference type="Proteomes" id="UP001501358">
    <property type="component" value="Unassembled WGS sequence"/>
</dbReference>
<evidence type="ECO:0000313" key="6">
    <source>
        <dbReference type="EMBL" id="GAA2479014.1"/>
    </source>
</evidence>
<sequence length="316" mass="34246">MRTVWKGSILFGLVSIPVQLVPATEEQGVRFHQVHAKDGSPIRYRRVCEEEGKEVPRSEIAKGYRTSDGRVVVLEEEDWESLPLPDKDAVEVVAFVDEGDVDPVLLARAYYARPDAPASRPYALLARALARSHRAAIARMALRNRETLALLRARDGVLVLHTMLWPDELRPPDGVVPDTSVAVRPKDLRLADALMDQLGGVEIGELTDTYRKAVEDLVATKVWGAGTPGRAPGGRARQKAEGLTDALERSLAEAGAGARRRTPRKAAESARRAAPAERGAVRTGTAARRSTTGKAAAKKKTAAKKETAAGRTRTTS</sequence>
<keyword evidence="7" id="KW-1185">Reference proteome</keyword>
<accession>A0ABN3L742</accession>
<dbReference type="PANTHER" id="PTHR41251:SF1">
    <property type="entry name" value="NON-HOMOLOGOUS END JOINING PROTEIN KU"/>
    <property type="match status" value="1"/>
</dbReference>
<feature type="region of interest" description="Disordered" evidence="4">
    <location>
        <begin position="224"/>
        <end position="316"/>
    </location>
</feature>
<keyword evidence="1 3" id="KW-0238">DNA-binding</keyword>
<proteinExistence type="inferred from homology"/>
<gene>
    <name evidence="3" type="primary">ku</name>
    <name evidence="6" type="ORF">GCM10010406_13930</name>
</gene>
<dbReference type="Gene3D" id="2.40.290.10">
    <property type="match status" value="1"/>
</dbReference>
<dbReference type="HAMAP" id="MF_01875">
    <property type="entry name" value="Prokaryotic_Ku"/>
    <property type="match status" value="1"/>
</dbReference>
<feature type="domain" description="Ku" evidence="5">
    <location>
        <begin position="52"/>
        <end position="180"/>
    </location>
</feature>
<keyword evidence="3" id="KW-0234">DNA repair</keyword>
<dbReference type="PANTHER" id="PTHR41251">
    <property type="entry name" value="NON-HOMOLOGOUS END JOINING PROTEIN KU"/>
    <property type="match status" value="1"/>
</dbReference>
<dbReference type="PIRSF" id="PIRSF006493">
    <property type="entry name" value="Prok_Ku"/>
    <property type="match status" value="1"/>
</dbReference>
<feature type="compositionally biased region" description="Basic and acidic residues" evidence="4">
    <location>
        <begin position="265"/>
        <end position="275"/>
    </location>
</feature>
<keyword evidence="2 3" id="KW-0233">DNA recombination</keyword>
<comment type="caution">
    <text evidence="6">The sequence shown here is derived from an EMBL/GenBank/DDBJ whole genome shotgun (WGS) entry which is preliminary data.</text>
</comment>
<dbReference type="Pfam" id="PF02735">
    <property type="entry name" value="Ku"/>
    <property type="match status" value="1"/>
</dbReference>
<dbReference type="RefSeq" id="WP_344382230.1">
    <property type="nucleotide sequence ID" value="NZ_BAAATA010000006.1"/>
</dbReference>
<evidence type="ECO:0000256" key="4">
    <source>
        <dbReference type="SAM" id="MobiDB-lite"/>
    </source>
</evidence>
<evidence type="ECO:0000313" key="7">
    <source>
        <dbReference type="Proteomes" id="UP001501358"/>
    </source>
</evidence>
<feature type="compositionally biased region" description="Basic and acidic residues" evidence="4">
    <location>
        <begin position="238"/>
        <end position="251"/>
    </location>
</feature>
<comment type="subunit">
    <text evidence="3">Homodimer. Interacts with LigD.</text>
</comment>
<dbReference type="InterPro" id="IPR009187">
    <property type="entry name" value="Prok_Ku"/>
</dbReference>
<evidence type="ECO:0000256" key="2">
    <source>
        <dbReference type="ARBA" id="ARBA00023172"/>
    </source>
</evidence>
<dbReference type="InterPro" id="IPR006164">
    <property type="entry name" value="DNA_bd_Ku70/Ku80"/>
</dbReference>
<dbReference type="InterPro" id="IPR016194">
    <property type="entry name" value="SPOC-like_C_dom_sf"/>
</dbReference>
<name>A0ABN3L742_9ACTN</name>
<evidence type="ECO:0000259" key="5">
    <source>
        <dbReference type="SMART" id="SM00559"/>
    </source>
</evidence>
<dbReference type="EMBL" id="BAAATA010000006">
    <property type="protein sequence ID" value="GAA2479014.1"/>
    <property type="molecule type" value="Genomic_DNA"/>
</dbReference>
<dbReference type="SUPFAM" id="SSF100939">
    <property type="entry name" value="SPOC domain-like"/>
    <property type="match status" value="1"/>
</dbReference>
<reference evidence="6 7" key="1">
    <citation type="journal article" date="2019" name="Int. J. Syst. Evol. Microbiol.">
        <title>The Global Catalogue of Microorganisms (GCM) 10K type strain sequencing project: providing services to taxonomists for standard genome sequencing and annotation.</title>
        <authorList>
            <consortium name="The Broad Institute Genomics Platform"/>
            <consortium name="The Broad Institute Genome Sequencing Center for Infectious Disease"/>
            <person name="Wu L."/>
            <person name="Ma J."/>
        </authorList>
    </citation>
    <scope>NUCLEOTIDE SEQUENCE [LARGE SCALE GENOMIC DNA]</scope>
    <source>
        <strain evidence="6 7">JCM 6307</strain>
    </source>
</reference>
<evidence type="ECO:0000256" key="1">
    <source>
        <dbReference type="ARBA" id="ARBA00023125"/>
    </source>
</evidence>
<organism evidence="6 7">
    <name type="scientific">Streptomyces thermolineatus</name>
    <dbReference type="NCBI Taxonomy" id="44033"/>
    <lineage>
        <taxon>Bacteria</taxon>
        <taxon>Bacillati</taxon>
        <taxon>Actinomycetota</taxon>
        <taxon>Actinomycetes</taxon>
        <taxon>Kitasatosporales</taxon>
        <taxon>Streptomycetaceae</taxon>
        <taxon>Streptomyces</taxon>
    </lineage>
</organism>
<dbReference type="NCBIfam" id="TIGR02772">
    <property type="entry name" value="Ku_bact"/>
    <property type="match status" value="1"/>
</dbReference>
<keyword evidence="3" id="KW-0227">DNA damage</keyword>
<comment type="function">
    <text evidence="3">With LigD forms a non-homologous end joining (NHEJ) DNA repair enzyme, which repairs dsDNA breaks with reduced fidelity. Binds linear dsDNA with 5'- and 3'- overhangs but not closed circular dsDNA nor ssDNA. Recruits and stimulates the ligase activity of LigD.</text>
</comment>